<comment type="similarity">
    <text evidence="1 2">Belongs to the UPF0102 family.</text>
</comment>
<dbReference type="Proteomes" id="UP001211173">
    <property type="component" value="Unassembled WGS sequence"/>
</dbReference>
<name>A0AAW6CHP8_FLAPL</name>
<dbReference type="PANTHER" id="PTHR34039">
    <property type="entry name" value="UPF0102 PROTEIN YRAN"/>
    <property type="match status" value="1"/>
</dbReference>
<dbReference type="GO" id="GO:0003676">
    <property type="term" value="F:nucleic acid binding"/>
    <property type="evidence" value="ECO:0007669"/>
    <property type="project" value="InterPro"/>
</dbReference>
<dbReference type="HAMAP" id="MF_00048">
    <property type="entry name" value="UPF0102"/>
    <property type="match status" value="1"/>
</dbReference>
<evidence type="ECO:0000313" key="4">
    <source>
        <dbReference type="Proteomes" id="UP001211173"/>
    </source>
</evidence>
<evidence type="ECO:0000256" key="1">
    <source>
        <dbReference type="ARBA" id="ARBA00006738"/>
    </source>
</evidence>
<reference evidence="3" key="1">
    <citation type="submission" date="2023-01" db="EMBL/GenBank/DDBJ databases">
        <title>Human gut microbiome strain richness.</title>
        <authorList>
            <person name="Chen-Liaw A."/>
        </authorList>
    </citation>
    <scope>NUCLEOTIDE SEQUENCE</scope>
    <source>
        <strain evidence="3">1001287st1_F4_1001285I_161205</strain>
    </source>
</reference>
<organism evidence="3 4">
    <name type="scientific">Flavonifractor plautii</name>
    <name type="common">Fusobacterium plautii</name>
    <dbReference type="NCBI Taxonomy" id="292800"/>
    <lineage>
        <taxon>Bacteria</taxon>
        <taxon>Bacillati</taxon>
        <taxon>Bacillota</taxon>
        <taxon>Clostridia</taxon>
        <taxon>Eubacteriales</taxon>
        <taxon>Oscillospiraceae</taxon>
        <taxon>Flavonifractor</taxon>
    </lineage>
</organism>
<sequence>MSGGEAKLLGRWGEALAAAELRRKGWKVLAAGYRSRFGEIDLIAATDKYLSFIEVKLRTEERFALGREAVDRRKQARLRATAELYLAKHPEEARQPRFDVAEIYAPQGTATRRPRITWLENAF</sequence>
<evidence type="ECO:0000256" key="2">
    <source>
        <dbReference type="HAMAP-Rule" id="MF_00048"/>
    </source>
</evidence>
<accession>A0AAW6CHP8</accession>
<dbReference type="NCBIfam" id="TIGR00252">
    <property type="entry name" value="YraN family protein"/>
    <property type="match status" value="1"/>
</dbReference>
<dbReference type="EMBL" id="JAQLWV010000006">
    <property type="protein sequence ID" value="MDB7932564.1"/>
    <property type="molecule type" value="Genomic_DNA"/>
</dbReference>
<dbReference type="Pfam" id="PF02021">
    <property type="entry name" value="UPF0102"/>
    <property type="match status" value="1"/>
</dbReference>
<dbReference type="SUPFAM" id="SSF52980">
    <property type="entry name" value="Restriction endonuclease-like"/>
    <property type="match status" value="1"/>
</dbReference>
<dbReference type="NCBIfam" id="NF009150">
    <property type="entry name" value="PRK12497.1-3"/>
    <property type="match status" value="1"/>
</dbReference>
<dbReference type="InterPro" id="IPR011335">
    <property type="entry name" value="Restrct_endonuc-II-like"/>
</dbReference>
<evidence type="ECO:0000313" key="3">
    <source>
        <dbReference type="EMBL" id="MDB7932564.1"/>
    </source>
</evidence>
<dbReference type="Gene3D" id="3.40.1350.10">
    <property type="match status" value="1"/>
</dbReference>
<dbReference type="RefSeq" id="WP_154023775.1">
    <property type="nucleotide sequence ID" value="NZ_BAABXT010000001.1"/>
</dbReference>
<comment type="caution">
    <text evidence="3">The sequence shown here is derived from an EMBL/GenBank/DDBJ whole genome shotgun (WGS) entry which is preliminary data.</text>
</comment>
<gene>
    <name evidence="3" type="ORF">PNE06_05710</name>
</gene>
<proteinExistence type="inferred from homology"/>
<dbReference type="InterPro" id="IPR003509">
    <property type="entry name" value="UPF0102_YraN-like"/>
</dbReference>
<dbReference type="AlphaFoldDB" id="A0AAW6CHP8"/>
<dbReference type="InterPro" id="IPR011856">
    <property type="entry name" value="tRNA_endonuc-like_dom_sf"/>
</dbReference>
<dbReference type="PANTHER" id="PTHR34039:SF1">
    <property type="entry name" value="UPF0102 PROTEIN YRAN"/>
    <property type="match status" value="1"/>
</dbReference>
<protein>
    <recommendedName>
        <fullName evidence="2">UPF0102 protein PNE06_05710</fullName>
    </recommendedName>
</protein>